<gene>
    <name evidence="2" type="ORF">M9Y10_011510</name>
</gene>
<dbReference type="SUPFAM" id="SSF55469">
    <property type="entry name" value="FMN-dependent nitroreductase-like"/>
    <property type="match status" value="2"/>
</dbReference>
<name>A0ABR2IKD1_9EUKA</name>
<dbReference type="InterPro" id="IPR029478">
    <property type="entry name" value="TM1586_NiRdase"/>
</dbReference>
<dbReference type="Pfam" id="PF14512">
    <property type="entry name" value="TM1586_NiRdase"/>
    <property type="match status" value="1"/>
</dbReference>
<dbReference type="EMBL" id="JAPFFF010000017">
    <property type="protein sequence ID" value="KAK8863820.1"/>
    <property type="molecule type" value="Genomic_DNA"/>
</dbReference>
<keyword evidence="3" id="KW-1185">Reference proteome</keyword>
<organism evidence="2 3">
    <name type="scientific">Tritrichomonas musculus</name>
    <dbReference type="NCBI Taxonomy" id="1915356"/>
    <lineage>
        <taxon>Eukaryota</taxon>
        <taxon>Metamonada</taxon>
        <taxon>Parabasalia</taxon>
        <taxon>Tritrichomonadida</taxon>
        <taxon>Tritrichomonadidae</taxon>
        <taxon>Tritrichomonas</taxon>
    </lineage>
</organism>
<feature type="domain" description="Putative nitroreductase TM1586" evidence="1">
    <location>
        <begin position="16"/>
        <end position="262"/>
    </location>
</feature>
<evidence type="ECO:0000313" key="2">
    <source>
        <dbReference type="EMBL" id="KAK8863820.1"/>
    </source>
</evidence>
<sequence>MSTAENQQEPKAPLSLVEAFKERHSVRTYQGQNLTQEQKDIIAQSITEANSLETPFHSQGVEVSSTEPGLGRMGFISGEAGWIVEKLPIAQDQQDNDAERKRIIDVSYIAQHVVMKLAQNHINTVWIAGTYNEGEAEKRFQGFKVPAAIAYGIEQSTPHFMGRIIKLFGSSTGKRIPFEQLFYDNDNKRLITEKDFESPTPDNIPSYPSYLKDFLASLRLGPSAVNQQPWRFVLSGKEVHLFDVKSNNYSAYDIGIALANLHLLGEIRGGNCTFEIRDPAPETSPLNGTYVATAVYQE</sequence>
<dbReference type="Gene3D" id="3.40.109.10">
    <property type="entry name" value="NADH Oxidase"/>
    <property type="match status" value="1"/>
</dbReference>
<evidence type="ECO:0000313" key="3">
    <source>
        <dbReference type="Proteomes" id="UP001470230"/>
    </source>
</evidence>
<dbReference type="InterPro" id="IPR000415">
    <property type="entry name" value="Nitroreductase-like"/>
</dbReference>
<accession>A0ABR2IKD1</accession>
<comment type="caution">
    <text evidence="2">The sequence shown here is derived from an EMBL/GenBank/DDBJ whole genome shotgun (WGS) entry which is preliminary data.</text>
</comment>
<evidence type="ECO:0000259" key="1">
    <source>
        <dbReference type="Pfam" id="PF14512"/>
    </source>
</evidence>
<reference evidence="2 3" key="1">
    <citation type="submission" date="2024-04" db="EMBL/GenBank/DDBJ databases">
        <title>Tritrichomonas musculus Genome.</title>
        <authorList>
            <person name="Alves-Ferreira E."/>
            <person name="Grigg M."/>
            <person name="Lorenzi H."/>
            <person name="Galac M."/>
        </authorList>
    </citation>
    <scope>NUCLEOTIDE SEQUENCE [LARGE SCALE GENOMIC DNA]</scope>
    <source>
        <strain evidence="2 3">EAF2021</strain>
    </source>
</reference>
<dbReference type="Gene3D" id="3.40.109.30">
    <property type="entry name" value="putative nitroreductase (tm1586), domain 2"/>
    <property type="match status" value="1"/>
</dbReference>
<dbReference type="Proteomes" id="UP001470230">
    <property type="component" value="Unassembled WGS sequence"/>
</dbReference>
<protein>
    <recommendedName>
        <fullName evidence="1">Putative nitroreductase TM1586 domain-containing protein</fullName>
    </recommendedName>
</protein>
<proteinExistence type="predicted"/>